<reference evidence="1 2" key="1">
    <citation type="submission" date="2020-03" db="EMBL/GenBank/DDBJ databases">
        <title>Genomic Encyclopedia of Type Strains, Phase IV (KMG-IV): sequencing the most valuable type-strain genomes for metagenomic binning, comparative biology and taxonomic classification.</title>
        <authorList>
            <person name="Goeker M."/>
        </authorList>
    </citation>
    <scope>NUCLEOTIDE SEQUENCE [LARGE SCALE GENOMIC DNA]</scope>
    <source>
        <strain evidence="1 2">DSM 102865</strain>
    </source>
</reference>
<proteinExistence type="predicted"/>
<dbReference type="EMBL" id="JAASQJ010000005">
    <property type="protein sequence ID" value="NIJ55450.1"/>
    <property type="molecule type" value="Genomic_DNA"/>
</dbReference>
<organism evidence="1 2">
    <name type="scientific">Dyadobacter arcticus</name>
    <dbReference type="NCBI Taxonomy" id="1078754"/>
    <lineage>
        <taxon>Bacteria</taxon>
        <taxon>Pseudomonadati</taxon>
        <taxon>Bacteroidota</taxon>
        <taxon>Cytophagia</taxon>
        <taxon>Cytophagales</taxon>
        <taxon>Spirosomataceae</taxon>
        <taxon>Dyadobacter</taxon>
    </lineage>
</organism>
<evidence type="ECO:0000313" key="2">
    <source>
        <dbReference type="Proteomes" id="UP001179181"/>
    </source>
</evidence>
<dbReference type="RefSeq" id="WP_167275276.1">
    <property type="nucleotide sequence ID" value="NZ_JAASQJ010000005.1"/>
</dbReference>
<dbReference type="Proteomes" id="UP001179181">
    <property type="component" value="Unassembled WGS sequence"/>
</dbReference>
<sequence>MATQTTKKQKVEQKVVFASGYTHAKAAHQVSHNKPFLMPDLFLEQAEDMGHFLDKNPLPQRD</sequence>
<protein>
    <submittedName>
        <fullName evidence="1">Uncharacterized protein</fullName>
    </submittedName>
</protein>
<gene>
    <name evidence="1" type="ORF">FHS68_004639</name>
</gene>
<accession>A0ABX0UUY4</accession>
<comment type="caution">
    <text evidence="1">The sequence shown here is derived from an EMBL/GenBank/DDBJ whole genome shotgun (WGS) entry which is preliminary data.</text>
</comment>
<name>A0ABX0UUY4_9BACT</name>
<keyword evidence="2" id="KW-1185">Reference proteome</keyword>
<evidence type="ECO:0000313" key="1">
    <source>
        <dbReference type="EMBL" id="NIJ55450.1"/>
    </source>
</evidence>